<dbReference type="InterPro" id="IPR005133">
    <property type="entry name" value="PhaG_MnhG_YufB"/>
</dbReference>
<reference evidence="4 5" key="1">
    <citation type="submission" date="2023-05" db="EMBL/GenBank/DDBJ databases">
        <title>Lithophilousrod everest ZFBP1038 complete genpme.</title>
        <authorList>
            <person name="Tian M."/>
        </authorList>
    </citation>
    <scope>NUCLEOTIDE SEQUENCE [LARGE SCALE GENOMIC DNA]</scope>
    <source>
        <strain evidence="4 5">ZFBP1038</strain>
    </source>
</reference>
<dbReference type="RefSeq" id="WP_349638793.1">
    <property type="nucleotide sequence ID" value="NZ_CP090958.1"/>
</dbReference>
<evidence type="ECO:0000256" key="1">
    <source>
        <dbReference type="ARBA" id="ARBA00008404"/>
    </source>
</evidence>
<dbReference type="NCBIfam" id="NF009314">
    <property type="entry name" value="PRK12674.1-2"/>
    <property type="match status" value="1"/>
</dbReference>
<evidence type="ECO:0000256" key="3">
    <source>
        <dbReference type="SAM" id="Phobius"/>
    </source>
</evidence>
<comment type="similarity">
    <text evidence="1">Belongs to the CPA3 antiporters (TC 2.A.63) subunit G family.</text>
</comment>
<feature type="region of interest" description="Disordered" evidence="2">
    <location>
        <begin position="115"/>
        <end position="137"/>
    </location>
</feature>
<proteinExistence type="inferred from homology"/>
<keyword evidence="5" id="KW-1185">Reference proteome</keyword>
<keyword evidence="3" id="KW-0812">Transmembrane</keyword>
<dbReference type="PANTHER" id="PTHR34703:SF1">
    <property type="entry name" value="ANTIPORTER SUBUNIT MNHG2-RELATED"/>
    <property type="match status" value="1"/>
</dbReference>
<evidence type="ECO:0000256" key="2">
    <source>
        <dbReference type="SAM" id="MobiDB-lite"/>
    </source>
</evidence>
<protein>
    <submittedName>
        <fullName evidence="4">Monovalent cation/H(+) antiporter subunit G</fullName>
    </submittedName>
</protein>
<dbReference type="PANTHER" id="PTHR34703">
    <property type="entry name" value="ANTIPORTER SUBUNIT MNHG2-RELATED"/>
    <property type="match status" value="1"/>
</dbReference>
<sequence>MSLDVIREAVIGTLLIAGGILSVSAGVGLLRFREVLSRMHSATKPQVLGLICILTAMAVKFPNWGTITSVMLVALFQMMTAPVSAHMVGRAAYRTKHMRGDLLYTDQLKRMIDQAERKKEAEREKERARAAEENGAD</sequence>
<keyword evidence="3" id="KW-0472">Membrane</keyword>
<evidence type="ECO:0000313" key="4">
    <source>
        <dbReference type="EMBL" id="WGW11997.1"/>
    </source>
</evidence>
<dbReference type="NCBIfam" id="TIGR01300">
    <property type="entry name" value="CPA3_mnhG_phaG"/>
    <property type="match status" value="1"/>
</dbReference>
<organism evidence="4 5">
    <name type="scientific">Saxibacter everestensis</name>
    <dbReference type="NCBI Taxonomy" id="2909229"/>
    <lineage>
        <taxon>Bacteria</taxon>
        <taxon>Bacillati</taxon>
        <taxon>Actinomycetota</taxon>
        <taxon>Actinomycetes</taxon>
        <taxon>Micrococcales</taxon>
        <taxon>Brevibacteriaceae</taxon>
        <taxon>Saxibacter</taxon>
    </lineage>
</organism>
<feature type="transmembrane region" description="Helical" evidence="3">
    <location>
        <begin position="6"/>
        <end position="30"/>
    </location>
</feature>
<name>A0ABY8QSS5_9MICO</name>
<accession>A0ABY8QSS5</accession>
<dbReference type="Pfam" id="PF03334">
    <property type="entry name" value="PhaG_MnhG_YufB"/>
    <property type="match status" value="1"/>
</dbReference>
<feature type="transmembrane region" description="Helical" evidence="3">
    <location>
        <begin position="42"/>
        <end position="61"/>
    </location>
</feature>
<evidence type="ECO:0000313" key="5">
    <source>
        <dbReference type="Proteomes" id="UP001209083"/>
    </source>
</evidence>
<dbReference type="Proteomes" id="UP001209083">
    <property type="component" value="Chromosome"/>
</dbReference>
<feature type="transmembrane region" description="Helical" evidence="3">
    <location>
        <begin position="67"/>
        <end position="89"/>
    </location>
</feature>
<dbReference type="EMBL" id="CP090958">
    <property type="protein sequence ID" value="WGW11997.1"/>
    <property type="molecule type" value="Genomic_DNA"/>
</dbReference>
<keyword evidence="3" id="KW-1133">Transmembrane helix</keyword>
<gene>
    <name evidence="4" type="primary">mnhG</name>
    <name evidence="4" type="ORF">LWF01_18235</name>
</gene>